<feature type="region of interest" description="Disordered" evidence="1">
    <location>
        <begin position="137"/>
        <end position="171"/>
    </location>
</feature>
<dbReference type="RefSeq" id="XP_060413428.1">
    <property type="nucleotide sequence ID" value="XM_060551680.1"/>
</dbReference>
<name>A0AAD8PXI1_9PEZI</name>
<accession>A0AAD8PXI1</accession>
<feature type="transmembrane region" description="Helical" evidence="2">
    <location>
        <begin position="104"/>
        <end position="122"/>
    </location>
</feature>
<dbReference type="AlphaFoldDB" id="A0AAD8PXI1"/>
<feature type="compositionally biased region" description="Gly residues" evidence="1">
    <location>
        <begin position="217"/>
        <end position="236"/>
    </location>
</feature>
<reference evidence="3" key="1">
    <citation type="submission" date="2021-06" db="EMBL/GenBank/DDBJ databases">
        <title>Comparative genomics, transcriptomics and evolutionary studies reveal genomic signatures of adaptation to plant cell wall in hemibiotrophic fungi.</title>
        <authorList>
            <consortium name="DOE Joint Genome Institute"/>
            <person name="Baroncelli R."/>
            <person name="Diaz J.F."/>
            <person name="Benocci T."/>
            <person name="Peng M."/>
            <person name="Battaglia E."/>
            <person name="Haridas S."/>
            <person name="Andreopoulos W."/>
            <person name="Labutti K."/>
            <person name="Pangilinan J."/>
            <person name="Floch G.L."/>
            <person name="Makela M.R."/>
            <person name="Henrissat B."/>
            <person name="Grigoriev I.V."/>
            <person name="Crouch J.A."/>
            <person name="De Vries R.P."/>
            <person name="Sukno S.A."/>
            <person name="Thon M.R."/>
        </authorList>
    </citation>
    <scope>NUCLEOTIDE SEQUENCE</scope>
    <source>
        <strain evidence="3">CBS 125086</strain>
    </source>
</reference>
<protein>
    <submittedName>
        <fullName evidence="3">Uncharacterized protein</fullName>
    </submittedName>
</protein>
<feature type="compositionally biased region" description="Gly residues" evidence="1">
    <location>
        <begin position="155"/>
        <end position="165"/>
    </location>
</feature>
<feature type="compositionally biased region" description="Basic and acidic residues" evidence="1">
    <location>
        <begin position="319"/>
        <end position="343"/>
    </location>
</feature>
<evidence type="ECO:0000313" key="3">
    <source>
        <dbReference type="EMBL" id="KAK1589895.1"/>
    </source>
</evidence>
<gene>
    <name evidence="3" type="ORF">LY79DRAFT_231370</name>
</gene>
<sequence length="343" mass="35825">MGGMFCTQPYHRVRSLPSQLGNPSSVIRHPSLITFFLARGPCQRLSVQQVPMRVRAARGSFGDAEGGGGACVGSRASKCPGQGRTRRRFLRGLHWSSPVPCRRYFPLMCILIIVIIIIIIIIKNQERVLRSSLSARQKNGGQADDEHPCPRPPTRGGGPGGGGVVGWRDHDGPVPAAVDRGLLRHAGVVGRLVVPHLGEVRLRARGDAGGGREEGGVVPGAGVRGRLDGGGCGCDGDGGDGERRGGGGGSRRDGGVLGRPAVEPGRVQTERPAGGGVGAGDGGVCGGGRGVRREATLAGQGRVDWGRGRGRAGARGGGLRRDRCGGREERFGWRPQERRAGRV</sequence>
<keyword evidence="2" id="KW-1133">Transmembrane helix</keyword>
<organism evidence="3 4">
    <name type="scientific">Colletotrichum navitas</name>
    <dbReference type="NCBI Taxonomy" id="681940"/>
    <lineage>
        <taxon>Eukaryota</taxon>
        <taxon>Fungi</taxon>
        <taxon>Dikarya</taxon>
        <taxon>Ascomycota</taxon>
        <taxon>Pezizomycotina</taxon>
        <taxon>Sordariomycetes</taxon>
        <taxon>Hypocreomycetidae</taxon>
        <taxon>Glomerellales</taxon>
        <taxon>Glomerellaceae</taxon>
        <taxon>Colletotrichum</taxon>
        <taxon>Colletotrichum graminicola species complex</taxon>
    </lineage>
</organism>
<keyword evidence="2" id="KW-0812">Transmembrane</keyword>
<dbReference type="GeneID" id="85435920"/>
<feature type="compositionally biased region" description="Basic and acidic residues" evidence="1">
    <location>
        <begin position="205"/>
        <end position="215"/>
    </location>
</feature>
<evidence type="ECO:0000313" key="4">
    <source>
        <dbReference type="Proteomes" id="UP001230504"/>
    </source>
</evidence>
<keyword evidence="2" id="KW-0472">Membrane</keyword>
<dbReference type="EMBL" id="JAHLJV010000035">
    <property type="protein sequence ID" value="KAK1589895.1"/>
    <property type="molecule type" value="Genomic_DNA"/>
</dbReference>
<feature type="region of interest" description="Disordered" evidence="1">
    <location>
        <begin position="205"/>
        <end position="282"/>
    </location>
</feature>
<evidence type="ECO:0000256" key="2">
    <source>
        <dbReference type="SAM" id="Phobius"/>
    </source>
</evidence>
<feature type="compositionally biased region" description="Gly residues" evidence="1">
    <location>
        <begin position="273"/>
        <end position="282"/>
    </location>
</feature>
<evidence type="ECO:0000256" key="1">
    <source>
        <dbReference type="SAM" id="MobiDB-lite"/>
    </source>
</evidence>
<comment type="caution">
    <text evidence="3">The sequence shown here is derived from an EMBL/GenBank/DDBJ whole genome shotgun (WGS) entry which is preliminary data.</text>
</comment>
<feature type="region of interest" description="Disordered" evidence="1">
    <location>
        <begin position="303"/>
        <end position="343"/>
    </location>
</feature>
<feature type="compositionally biased region" description="Basic and acidic residues" evidence="1">
    <location>
        <begin position="240"/>
        <end position="254"/>
    </location>
</feature>
<dbReference type="Proteomes" id="UP001230504">
    <property type="component" value="Unassembled WGS sequence"/>
</dbReference>
<proteinExistence type="predicted"/>
<keyword evidence="4" id="KW-1185">Reference proteome</keyword>